<dbReference type="SUPFAM" id="SSF53850">
    <property type="entry name" value="Periplasmic binding protein-like II"/>
    <property type="match status" value="1"/>
</dbReference>
<name>A0A4Q7N8R1_9BURK</name>
<feature type="signal peptide" evidence="2">
    <location>
        <begin position="1"/>
        <end position="30"/>
    </location>
</feature>
<evidence type="ECO:0000256" key="1">
    <source>
        <dbReference type="ARBA" id="ARBA00006987"/>
    </source>
</evidence>
<dbReference type="PIRSF" id="PIRSF017082">
    <property type="entry name" value="YflP"/>
    <property type="match status" value="1"/>
</dbReference>
<dbReference type="PANTHER" id="PTHR42928">
    <property type="entry name" value="TRICARBOXYLATE-BINDING PROTEIN"/>
    <property type="match status" value="1"/>
</dbReference>
<organism evidence="3 4">
    <name type="scientific">Pigmentiphaga kullae</name>
    <dbReference type="NCBI Taxonomy" id="151784"/>
    <lineage>
        <taxon>Bacteria</taxon>
        <taxon>Pseudomonadati</taxon>
        <taxon>Pseudomonadota</taxon>
        <taxon>Betaproteobacteria</taxon>
        <taxon>Burkholderiales</taxon>
        <taxon>Alcaligenaceae</taxon>
        <taxon>Pigmentiphaga</taxon>
    </lineage>
</organism>
<dbReference type="OrthoDB" id="8678477at2"/>
<dbReference type="CDD" id="cd13578">
    <property type="entry name" value="PBP2_Bug27"/>
    <property type="match status" value="1"/>
</dbReference>
<comment type="caution">
    <text evidence="3">The sequence shown here is derived from an EMBL/GenBank/DDBJ whole genome shotgun (WGS) entry which is preliminary data.</text>
</comment>
<dbReference type="RefSeq" id="WP_130361123.1">
    <property type="nucleotide sequence ID" value="NZ_SGXC01000003.1"/>
</dbReference>
<reference evidence="3 4" key="1">
    <citation type="submission" date="2019-02" db="EMBL/GenBank/DDBJ databases">
        <title>Genomic Encyclopedia of Type Strains, Phase IV (KMG-IV): sequencing the most valuable type-strain genomes for metagenomic binning, comparative biology and taxonomic classification.</title>
        <authorList>
            <person name="Goeker M."/>
        </authorList>
    </citation>
    <scope>NUCLEOTIDE SEQUENCE [LARGE SCALE GENOMIC DNA]</scope>
    <source>
        <strain evidence="3 4">K24</strain>
    </source>
</reference>
<dbReference type="InterPro" id="IPR042100">
    <property type="entry name" value="Bug_dom1"/>
</dbReference>
<dbReference type="Gene3D" id="3.40.190.150">
    <property type="entry name" value="Bordetella uptake gene, domain 1"/>
    <property type="match status" value="1"/>
</dbReference>
<dbReference type="AlphaFoldDB" id="A0A4Q7N8R1"/>
<dbReference type="EMBL" id="SGXC01000003">
    <property type="protein sequence ID" value="RZS78387.1"/>
    <property type="molecule type" value="Genomic_DNA"/>
</dbReference>
<keyword evidence="3" id="KW-0675">Receptor</keyword>
<dbReference type="Gene3D" id="3.40.190.10">
    <property type="entry name" value="Periplasmic binding protein-like II"/>
    <property type="match status" value="1"/>
</dbReference>
<gene>
    <name evidence="3" type="ORF">EV675_5035</name>
</gene>
<comment type="similarity">
    <text evidence="1">Belongs to the UPF0065 (bug) family.</text>
</comment>
<dbReference type="InterPro" id="IPR005064">
    <property type="entry name" value="BUG"/>
</dbReference>
<dbReference type="Proteomes" id="UP000292445">
    <property type="component" value="Unassembled WGS sequence"/>
</dbReference>
<proteinExistence type="inferred from homology"/>
<keyword evidence="2" id="KW-0732">Signal</keyword>
<accession>A0A4Q7N8R1</accession>
<evidence type="ECO:0000313" key="3">
    <source>
        <dbReference type="EMBL" id="RZS78387.1"/>
    </source>
</evidence>
<protein>
    <submittedName>
        <fullName evidence="3">Tripartite-type tricarboxylate transporter receptor subunit TctC</fullName>
    </submittedName>
</protein>
<dbReference type="Pfam" id="PF03401">
    <property type="entry name" value="TctC"/>
    <property type="match status" value="1"/>
</dbReference>
<sequence>MRSSRWNGKLSKWSRYLLLGVAIASSQAAAQDYPARPVKLVSPWAPGGANDIFCRALAQKLTESLGQPVVVENRPGAAGTIGSDYVAKAPADGYTLVMGSSPTHSIAPGLYPRLPYDPMRDFAPVTLAAVVPNILVVHPSLPIRSVPELIDYAKAHLRQLNFSSTGNGSSQHLFGELFKYLAHVDIVHVPYKGTGPALNDLLSGQVQMAFENPPALLPHIQAGRLRALAVAGTKRSASLPDLPTVAEAGLPGYDVAVWFGIFAPAGTPRPIVERLHKDIAAALASPDIKTRMDGFGAEIIGAGPGQFDAYLRAEIPKWAAIIKAANVKVD</sequence>
<evidence type="ECO:0000256" key="2">
    <source>
        <dbReference type="SAM" id="SignalP"/>
    </source>
</evidence>
<feature type="chain" id="PRO_5020969620" evidence="2">
    <location>
        <begin position="31"/>
        <end position="330"/>
    </location>
</feature>
<keyword evidence="4" id="KW-1185">Reference proteome</keyword>
<evidence type="ECO:0000313" key="4">
    <source>
        <dbReference type="Proteomes" id="UP000292445"/>
    </source>
</evidence>
<dbReference type="PANTHER" id="PTHR42928:SF5">
    <property type="entry name" value="BLR1237 PROTEIN"/>
    <property type="match status" value="1"/>
</dbReference>